<dbReference type="AlphaFoldDB" id="A0AA41UEY3"/>
<dbReference type="InterPro" id="IPR037135">
    <property type="entry name" value="DUF1653-like_dom_sf"/>
</dbReference>
<gene>
    <name evidence="2" type="ORF">MQH31_06555</name>
</gene>
<reference evidence="2" key="1">
    <citation type="submission" date="2022-03" db="EMBL/GenBank/DDBJ databases">
        <title>Cryobacterium sp. nov. strain ZS14-85, isolated from Antarctic soil.</title>
        <authorList>
            <person name="Li J."/>
            <person name="Niu G."/>
        </authorList>
    </citation>
    <scope>NUCLEOTIDE SEQUENCE</scope>
    <source>
        <strain evidence="2">ZS14-85</strain>
    </source>
</reference>
<feature type="domain" description="DUF1653" evidence="1">
    <location>
        <begin position="7"/>
        <end position="67"/>
    </location>
</feature>
<protein>
    <submittedName>
        <fullName evidence="2">DUF1653 domain-containing protein</fullName>
    </submittedName>
</protein>
<evidence type="ECO:0000259" key="1">
    <source>
        <dbReference type="Pfam" id="PF07866"/>
    </source>
</evidence>
<dbReference type="RefSeq" id="WP_134532111.1">
    <property type="nucleotide sequence ID" value="NZ_JALGAR010000001.1"/>
</dbReference>
<dbReference type="InterPro" id="IPR023387">
    <property type="entry name" value="DUF1653-like_dom"/>
</dbReference>
<evidence type="ECO:0000313" key="2">
    <source>
        <dbReference type="EMBL" id="MCI4657470.1"/>
    </source>
</evidence>
<evidence type="ECO:0000313" key="3">
    <source>
        <dbReference type="Proteomes" id="UP001165341"/>
    </source>
</evidence>
<dbReference type="Proteomes" id="UP001165341">
    <property type="component" value="Unassembled WGS sequence"/>
</dbReference>
<dbReference type="Gene3D" id="2.30.30.320">
    <property type="entry name" value="DUF1653-like domain"/>
    <property type="match status" value="1"/>
</dbReference>
<sequence length="73" mass="8116">MTGITPGRYRHYKGNLYDVIGVARHSETEEELVVYTALYGERGLWVRPLAMFLESVSIDGQTVARFAPIDAAG</sequence>
<keyword evidence="3" id="KW-1185">Reference proteome</keyword>
<name>A0AA41UEY3_9MICO</name>
<proteinExistence type="predicted"/>
<accession>A0AA41UEY3</accession>
<organism evidence="2 3">
    <name type="scientific">Cryobacterium zhongshanensis</name>
    <dbReference type="NCBI Taxonomy" id="2928153"/>
    <lineage>
        <taxon>Bacteria</taxon>
        <taxon>Bacillati</taxon>
        <taxon>Actinomycetota</taxon>
        <taxon>Actinomycetes</taxon>
        <taxon>Micrococcales</taxon>
        <taxon>Microbacteriaceae</taxon>
        <taxon>Cryobacterium</taxon>
    </lineage>
</organism>
<dbReference type="Pfam" id="PF07866">
    <property type="entry name" value="DUF1653"/>
    <property type="match status" value="1"/>
</dbReference>
<comment type="caution">
    <text evidence="2">The sequence shown here is derived from an EMBL/GenBank/DDBJ whole genome shotgun (WGS) entry which is preliminary data.</text>
</comment>
<dbReference type="EMBL" id="JALGAR010000001">
    <property type="protein sequence ID" value="MCI4657470.1"/>
    <property type="molecule type" value="Genomic_DNA"/>
</dbReference>